<dbReference type="Gene3D" id="3.90.830.10">
    <property type="entry name" value="Syntaxin Binding Protein 1, Chain A, domain 2"/>
    <property type="match status" value="1"/>
</dbReference>
<keyword evidence="3" id="KW-1185">Reference proteome</keyword>
<dbReference type="InterPro" id="IPR001619">
    <property type="entry name" value="Sec1-like"/>
</dbReference>
<dbReference type="STRING" id="1408657.A0A0W4ZFN0"/>
<dbReference type="EMBL" id="LFWA01000015">
    <property type="protein sequence ID" value="KTW27174.1"/>
    <property type="molecule type" value="Genomic_DNA"/>
</dbReference>
<dbReference type="PIRSF" id="PIRSF005715">
    <property type="entry name" value="VPS45_Sec1"/>
    <property type="match status" value="1"/>
</dbReference>
<proteinExistence type="inferred from homology"/>
<dbReference type="RefSeq" id="XP_018228330.1">
    <property type="nucleotide sequence ID" value="XM_018375431.1"/>
</dbReference>
<dbReference type="AlphaFoldDB" id="A0A0W4ZFN0"/>
<dbReference type="VEuPathDB" id="FungiDB:T551_03168"/>
<protein>
    <recommendedName>
        <fullName evidence="4">Sec1 family protein</fullName>
    </recommendedName>
</protein>
<dbReference type="OrthoDB" id="10266265at2759"/>
<dbReference type="PANTHER" id="PTHR11679">
    <property type="entry name" value="VESICLE PROTEIN SORTING-ASSOCIATED"/>
    <property type="match status" value="1"/>
</dbReference>
<dbReference type="Gene3D" id="1.25.40.60">
    <property type="match status" value="1"/>
</dbReference>
<sequence length="506" mass="58316">MYMCSPAMPQLGTAALERTSYSPRNTDFTNILSKPFLEMLATSDDHEVVHAVQVYKSTEKVLDFFQINIKRYQEIFADYMAVHSDLAMLYLTKSLWNNQWDLWDTEAIQQTRDGILSILLSLKRKPVIRYEKNSKMARTLAVALQTEIETETSLFDFYRTDTSPILLLLDRCNDPITPLLTPWTYEAMVHELVGIVHGRVEIANFIHEKVHHEMVLSPIQDTFFKENMYLNFGDLGIRIKEYVEHYRTKTQSNVEIQNVSDMKRFVEEYPEFRQLSDNVAKHVTLMSELSARVEKGSLFDVSELEQSLACDDSHASNLKDLQKLIRSPISNSSKVKLALLYALRYEKHPNNALSSLLQQLAQAGVPPEEFSVINMLFDYAGSNKRLDNIFESESFFSRTKSGFKELNGTENVYTQHKPRLQNLLMSLIKGRLREQTHPYMEGTAIFKEKPQDIIVYMIGGTTYTEAKVIHEINLYATGVRIVLAGDQIHNSKSFLQQLKRIHTTQT</sequence>
<accession>A0A0W4ZFN0</accession>
<name>A0A0W4ZFN0_PNEJ7</name>
<evidence type="ECO:0008006" key="4">
    <source>
        <dbReference type="Google" id="ProtNLM"/>
    </source>
</evidence>
<dbReference type="Gene3D" id="3.40.50.1910">
    <property type="match status" value="1"/>
</dbReference>
<comment type="similarity">
    <text evidence="1">Belongs to the STXBP/unc-18/SEC1 family.</text>
</comment>
<dbReference type="GO" id="GO:0005768">
    <property type="term" value="C:endosome"/>
    <property type="evidence" value="ECO:0007669"/>
    <property type="project" value="EnsemblFungi"/>
</dbReference>
<evidence type="ECO:0000313" key="3">
    <source>
        <dbReference type="Proteomes" id="UP000053447"/>
    </source>
</evidence>
<dbReference type="InterPro" id="IPR036045">
    <property type="entry name" value="Sec1-like_sf"/>
</dbReference>
<dbReference type="SUPFAM" id="SSF56815">
    <property type="entry name" value="Sec1/munc18-like (SM) proteins"/>
    <property type="match status" value="1"/>
</dbReference>
<dbReference type="Pfam" id="PF00995">
    <property type="entry name" value="Sec1"/>
    <property type="match status" value="1"/>
</dbReference>
<dbReference type="InterPro" id="IPR027482">
    <property type="entry name" value="Sec1-like_dom2"/>
</dbReference>
<dbReference type="GO" id="GO:0016192">
    <property type="term" value="P:vesicle-mediated transport"/>
    <property type="evidence" value="ECO:0007669"/>
    <property type="project" value="InterPro"/>
</dbReference>
<evidence type="ECO:0000256" key="1">
    <source>
        <dbReference type="ARBA" id="ARBA00009884"/>
    </source>
</evidence>
<organism evidence="2 3">
    <name type="scientific">Pneumocystis jirovecii (strain RU7)</name>
    <name type="common">Human pneumocystis pneumonia agent</name>
    <dbReference type="NCBI Taxonomy" id="1408657"/>
    <lineage>
        <taxon>Eukaryota</taxon>
        <taxon>Fungi</taxon>
        <taxon>Dikarya</taxon>
        <taxon>Ascomycota</taxon>
        <taxon>Taphrinomycotina</taxon>
        <taxon>Pneumocystomycetes</taxon>
        <taxon>Pneumocystaceae</taxon>
        <taxon>Pneumocystis</taxon>
    </lineage>
</organism>
<evidence type="ECO:0000313" key="2">
    <source>
        <dbReference type="EMBL" id="KTW27174.1"/>
    </source>
</evidence>
<dbReference type="GeneID" id="28941686"/>
<gene>
    <name evidence="2" type="ORF">T551_03168</name>
</gene>
<dbReference type="InterPro" id="IPR043127">
    <property type="entry name" value="Sec-1-like_dom3a"/>
</dbReference>
<comment type="caution">
    <text evidence="2">The sequence shown here is derived from an EMBL/GenBank/DDBJ whole genome shotgun (WGS) entry which is preliminary data.</text>
</comment>
<reference evidence="3" key="1">
    <citation type="journal article" date="2016" name="Nat. Commun.">
        <title>Genome analysis of three Pneumocystis species reveals adaptation mechanisms to life exclusively in mammalian hosts.</title>
        <authorList>
            <person name="Ma L."/>
            <person name="Chen Z."/>
            <person name="Huang D.W."/>
            <person name="Kutty G."/>
            <person name="Ishihara M."/>
            <person name="Wang H."/>
            <person name="Abouelleil A."/>
            <person name="Bishop L."/>
            <person name="Davey E."/>
            <person name="Deng R."/>
            <person name="Deng X."/>
            <person name="Fan L."/>
            <person name="Fantoni G."/>
            <person name="Fitzgerald M."/>
            <person name="Gogineni E."/>
            <person name="Goldberg J.M."/>
            <person name="Handley G."/>
            <person name="Hu X."/>
            <person name="Huber C."/>
            <person name="Jiao X."/>
            <person name="Jones K."/>
            <person name="Levin J.Z."/>
            <person name="Liu Y."/>
            <person name="Macdonald P."/>
            <person name="Melnikov A."/>
            <person name="Raley C."/>
            <person name="Sassi M."/>
            <person name="Sherman B.T."/>
            <person name="Song X."/>
            <person name="Sykes S."/>
            <person name="Tran B."/>
            <person name="Walsh L."/>
            <person name="Xia Y."/>
            <person name="Yang J."/>
            <person name="Young S."/>
            <person name="Zeng Q."/>
            <person name="Zheng X."/>
            <person name="Stephens R."/>
            <person name="Nusbaum C."/>
            <person name="Birren B.W."/>
            <person name="Azadi P."/>
            <person name="Lempicki R.A."/>
            <person name="Cuomo C.A."/>
            <person name="Kovacs J.A."/>
        </authorList>
    </citation>
    <scope>NUCLEOTIDE SEQUENCE [LARGE SCALE GENOMIC DNA]</scope>
    <source>
        <strain evidence="3">RU7</strain>
    </source>
</reference>
<dbReference type="Proteomes" id="UP000053447">
    <property type="component" value="Unassembled WGS sequence"/>
</dbReference>
<dbReference type="eggNOG" id="KOG1299">
    <property type="taxonomic scope" value="Eukaryota"/>
</dbReference>